<dbReference type="GeneID" id="95325514"/>
<name>A0A850DYG8_9MICO</name>
<feature type="transmembrane region" description="Helical" evidence="8">
    <location>
        <begin position="89"/>
        <end position="113"/>
    </location>
</feature>
<feature type="transmembrane region" description="Helical" evidence="8">
    <location>
        <begin position="31"/>
        <end position="51"/>
    </location>
</feature>
<feature type="transmembrane region" description="Helical" evidence="8">
    <location>
        <begin position="216"/>
        <end position="233"/>
    </location>
</feature>
<evidence type="ECO:0000256" key="5">
    <source>
        <dbReference type="ARBA" id="ARBA00022989"/>
    </source>
</evidence>
<feature type="transmembrane region" description="Helical" evidence="8">
    <location>
        <begin position="355"/>
        <end position="375"/>
    </location>
</feature>
<evidence type="ECO:0000256" key="4">
    <source>
        <dbReference type="ARBA" id="ARBA00022692"/>
    </source>
</evidence>
<keyword evidence="13" id="KW-1185">Reference proteome</keyword>
<feature type="transmembrane region" description="Helical" evidence="8">
    <location>
        <begin position="119"/>
        <end position="138"/>
    </location>
</feature>
<comment type="subcellular location">
    <subcellularLocation>
        <location evidence="1">Membrane</location>
        <topology evidence="1">Multi-pass membrane protein</topology>
    </subcellularLocation>
</comment>
<dbReference type="Gene3D" id="1.20.1530.20">
    <property type="match status" value="1"/>
</dbReference>
<feature type="compositionally biased region" description="Basic and acidic residues" evidence="7">
    <location>
        <begin position="484"/>
        <end position="499"/>
    </location>
</feature>
<evidence type="ECO:0000256" key="7">
    <source>
        <dbReference type="SAM" id="MobiDB-lite"/>
    </source>
</evidence>
<dbReference type="GO" id="GO:0015297">
    <property type="term" value="F:antiporter activity"/>
    <property type="evidence" value="ECO:0007669"/>
    <property type="project" value="InterPro"/>
</dbReference>
<evidence type="ECO:0000259" key="9">
    <source>
        <dbReference type="Pfam" id="PF00999"/>
    </source>
</evidence>
<evidence type="ECO:0000313" key="11">
    <source>
        <dbReference type="EMBL" id="NUU29819.1"/>
    </source>
</evidence>
<keyword evidence="6 8" id="KW-0472">Membrane</keyword>
<dbReference type="EMBL" id="JABMCG010000126">
    <property type="protein sequence ID" value="NUU29819.1"/>
    <property type="molecule type" value="Genomic_DNA"/>
</dbReference>
<comment type="similarity">
    <text evidence="2">Belongs to the monovalent cation:proton antiporter 2 (CPA2) transporter (TC 2.A.37) family.</text>
</comment>
<keyword evidence="5 8" id="KW-1133">Transmembrane helix</keyword>
<organism evidence="11 12">
    <name type="scientific">Curtobacterium citreum</name>
    <dbReference type="NCBI Taxonomy" id="2036"/>
    <lineage>
        <taxon>Bacteria</taxon>
        <taxon>Bacillati</taxon>
        <taxon>Actinomycetota</taxon>
        <taxon>Actinomycetes</taxon>
        <taxon>Micrococcales</taxon>
        <taxon>Microbacteriaceae</taxon>
        <taxon>Curtobacterium</taxon>
    </lineage>
</organism>
<reference evidence="11 12" key="1">
    <citation type="submission" date="2020-05" db="EMBL/GenBank/DDBJ databases">
        <title>Genome Sequencing of Type Strains.</title>
        <authorList>
            <person name="Lemaire J.F."/>
            <person name="Inderbitzin P."/>
            <person name="Gregorio O.A."/>
            <person name="Collins S.B."/>
            <person name="Wespe N."/>
            <person name="Knight-Connoni V."/>
        </authorList>
    </citation>
    <scope>NUCLEOTIDE SEQUENCE [LARGE SCALE GENOMIC DNA]</scope>
    <source>
        <strain evidence="11 12">DSM 20512</strain>
    </source>
</reference>
<protein>
    <submittedName>
        <fullName evidence="11">Cation:proton antiporter</fullName>
    </submittedName>
</protein>
<evidence type="ECO:0000256" key="1">
    <source>
        <dbReference type="ARBA" id="ARBA00004141"/>
    </source>
</evidence>
<feature type="transmembrane region" description="Helical" evidence="8">
    <location>
        <begin position="57"/>
        <end position="77"/>
    </location>
</feature>
<comment type="caution">
    <text evidence="11">The sequence shown here is derived from an EMBL/GenBank/DDBJ whole genome shotgun (WGS) entry which is preliminary data.</text>
</comment>
<dbReference type="PANTHER" id="PTHR42751">
    <property type="entry name" value="SODIUM/HYDROGEN EXCHANGER FAMILY/TRKA DOMAIN PROTEIN"/>
    <property type="match status" value="1"/>
</dbReference>
<evidence type="ECO:0000313" key="10">
    <source>
        <dbReference type="EMBL" id="MCS6522336.1"/>
    </source>
</evidence>
<accession>A0A850DYG8</accession>
<dbReference type="AlphaFoldDB" id="A0A850DYG8"/>
<dbReference type="Pfam" id="PF00999">
    <property type="entry name" value="Na_H_Exchanger"/>
    <property type="match status" value="1"/>
</dbReference>
<keyword evidence="3" id="KW-0813">Transport</keyword>
<feature type="region of interest" description="Disordered" evidence="7">
    <location>
        <begin position="454"/>
        <end position="499"/>
    </location>
</feature>
<evidence type="ECO:0000256" key="2">
    <source>
        <dbReference type="ARBA" id="ARBA00005551"/>
    </source>
</evidence>
<dbReference type="Proteomes" id="UP001652264">
    <property type="component" value="Unassembled WGS sequence"/>
</dbReference>
<feature type="transmembrane region" description="Helical" evidence="8">
    <location>
        <begin position="179"/>
        <end position="204"/>
    </location>
</feature>
<reference evidence="10 13" key="2">
    <citation type="submission" date="2022-08" db="EMBL/GenBank/DDBJ databases">
        <title>Taxonomy of Curtobacterium flaccumfaciens.</title>
        <authorList>
            <person name="Osdaghi E."/>
            <person name="Taghavi S.M."/>
            <person name="Hamidizade M."/>
            <person name="Abachi H."/>
            <person name="Fazliarab A."/>
            <person name="Baeyen S."/>
            <person name="Portier P."/>
            <person name="Van Vaerenbergh J."/>
            <person name="Jacques M.-A."/>
        </authorList>
    </citation>
    <scope>NUCLEOTIDE SEQUENCE [LARGE SCALE GENOMIC DNA]</scope>
    <source>
        <strain evidence="10 13">LMG8786T</strain>
    </source>
</reference>
<dbReference type="PANTHER" id="PTHR42751:SF4">
    <property type="entry name" value="K(+)_H(+) ANTIPORTER SUBUNIT KHTU"/>
    <property type="match status" value="1"/>
</dbReference>
<dbReference type="EMBL" id="JANVAD010000003">
    <property type="protein sequence ID" value="MCS6522336.1"/>
    <property type="molecule type" value="Genomic_DNA"/>
</dbReference>
<dbReference type="InterPro" id="IPR006153">
    <property type="entry name" value="Cation/H_exchanger_TM"/>
</dbReference>
<dbReference type="RefSeq" id="WP_058741280.1">
    <property type="nucleotide sequence ID" value="NZ_BAAAWP010000001.1"/>
</dbReference>
<proteinExistence type="inferred from homology"/>
<dbReference type="Proteomes" id="UP000539146">
    <property type="component" value="Unassembled WGS sequence"/>
</dbReference>
<evidence type="ECO:0000313" key="13">
    <source>
        <dbReference type="Proteomes" id="UP001652264"/>
    </source>
</evidence>
<feature type="domain" description="Cation/H+ exchanger transmembrane" evidence="9">
    <location>
        <begin position="17"/>
        <end position="373"/>
    </location>
</feature>
<evidence type="ECO:0000256" key="8">
    <source>
        <dbReference type="SAM" id="Phobius"/>
    </source>
</evidence>
<dbReference type="GO" id="GO:1902600">
    <property type="term" value="P:proton transmembrane transport"/>
    <property type="evidence" value="ECO:0007669"/>
    <property type="project" value="InterPro"/>
</dbReference>
<feature type="transmembrane region" description="Helical" evidence="8">
    <location>
        <begin position="150"/>
        <end position="173"/>
    </location>
</feature>
<feature type="transmembrane region" description="Helical" evidence="8">
    <location>
        <begin position="269"/>
        <end position="286"/>
    </location>
</feature>
<dbReference type="GO" id="GO:0016020">
    <property type="term" value="C:membrane"/>
    <property type="evidence" value="ECO:0007669"/>
    <property type="project" value="UniProtKB-SubCell"/>
</dbReference>
<evidence type="ECO:0000256" key="6">
    <source>
        <dbReference type="ARBA" id="ARBA00023136"/>
    </source>
</evidence>
<feature type="transmembrane region" description="Helical" evidence="8">
    <location>
        <begin position="326"/>
        <end position="349"/>
    </location>
</feature>
<dbReference type="InterPro" id="IPR038770">
    <property type="entry name" value="Na+/solute_symporter_sf"/>
</dbReference>
<feature type="transmembrane region" description="Helical" evidence="8">
    <location>
        <begin position="6"/>
        <end position="24"/>
    </location>
</feature>
<evidence type="ECO:0000313" key="12">
    <source>
        <dbReference type="Proteomes" id="UP000539146"/>
    </source>
</evidence>
<feature type="transmembrane region" description="Helical" evidence="8">
    <location>
        <begin position="292"/>
        <end position="314"/>
    </location>
</feature>
<keyword evidence="4 8" id="KW-0812">Transmembrane</keyword>
<gene>
    <name evidence="11" type="ORF">HP467_17145</name>
    <name evidence="10" type="ORF">NYQ28_07130</name>
</gene>
<sequence>MHLGGELLTIGGLFIIAYVLGRLGKTIGLPAIPIYMVVGLIASPHTPWIGLSVESHTIELIATFGLVLLLFNLGLEFDQEEFYGNAGKLLVSGGTYVAINMGIGFAFGFSLGWGTREALIIAGMTATSSSAIVTKLLIELRRLANDETPMILGVTVIEDVFIAIYLAIVSVVLSGDTNVWGVVGKLGLAFGFLVVMFTLARFAGKWVSKIFATRDDELFTVLFFGLAVMFGGIGDLLGVTDAIGAFVIGLLCGATRYRDRIEQLALPMRDVFAAFFFVNFGLGLDVSTFGEVLWPVLGAIGMTVVLNAVAGQIVARMNGFNVQQGINTAVILVNRGEFALILATLSAAAGLEERITAFAGLYVLVMAVLGPLLAVNSDRIGRLVVRPARVARLRQRLRARLGGSGARGSGAGIPAGPSLDAAIDTAAEAGVADQDAAAAARRAERDRQFAEEFALVEAAGREERDNGASDPATSDPVTSPVDVPTERPKRPARQRDPEY</sequence>
<evidence type="ECO:0000256" key="3">
    <source>
        <dbReference type="ARBA" id="ARBA00022448"/>
    </source>
</evidence>